<dbReference type="PANTHER" id="PTHR43525">
    <property type="entry name" value="PROTEIN MALY"/>
    <property type="match status" value="1"/>
</dbReference>
<dbReference type="PANTHER" id="PTHR43525:SF1">
    <property type="entry name" value="PROTEIN MALY"/>
    <property type="match status" value="1"/>
</dbReference>
<evidence type="ECO:0000256" key="2">
    <source>
        <dbReference type="ARBA" id="ARBA00012224"/>
    </source>
</evidence>
<dbReference type="GO" id="GO:0047804">
    <property type="term" value="F:cysteine-S-conjugate beta-lyase activity"/>
    <property type="evidence" value="ECO:0007669"/>
    <property type="project" value="UniProtKB-EC"/>
</dbReference>
<dbReference type="InterPro" id="IPR051798">
    <property type="entry name" value="Class-II_PLP-Dep_Aminotrans"/>
</dbReference>
<keyword evidence="3" id="KW-0663">Pyridoxal phosphate</keyword>
<gene>
    <name evidence="7" type="ORF">ACFQ4A_07200</name>
</gene>
<evidence type="ECO:0000256" key="5">
    <source>
        <dbReference type="ARBA" id="ARBA00037974"/>
    </source>
</evidence>
<keyword evidence="8" id="KW-1185">Reference proteome</keyword>
<comment type="similarity">
    <text evidence="5">Belongs to the class-II pyridoxal-phosphate-dependent aminotransferase family. MalY/PatB cystathionine beta-lyase subfamily.</text>
</comment>
<dbReference type="Gene3D" id="3.90.1150.10">
    <property type="entry name" value="Aspartate Aminotransferase, domain 1"/>
    <property type="match status" value="1"/>
</dbReference>
<name>A0ABW3ZT49_9BACI</name>
<comment type="caution">
    <text evidence="7">The sequence shown here is derived from an EMBL/GenBank/DDBJ whole genome shotgun (WGS) entry which is preliminary data.</text>
</comment>
<dbReference type="Proteomes" id="UP001597178">
    <property type="component" value="Unassembled WGS sequence"/>
</dbReference>
<evidence type="ECO:0000256" key="4">
    <source>
        <dbReference type="ARBA" id="ARBA00023239"/>
    </source>
</evidence>
<evidence type="ECO:0000256" key="1">
    <source>
        <dbReference type="ARBA" id="ARBA00001933"/>
    </source>
</evidence>
<proteinExistence type="inferred from homology"/>
<evidence type="ECO:0000256" key="3">
    <source>
        <dbReference type="ARBA" id="ARBA00022898"/>
    </source>
</evidence>
<dbReference type="Pfam" id="PF00155">
    <property type="entry name" value="Aminotran_1_2"/>
    <property type="match status" value="1"/>
</dbReference>
<organism evidence="7 8">
    <name type="scientific">Lentibacillus salinarum</name>
    <dbReference type="NCBI Taxonomy" id="446820"/>
    <lineage>
        <taxon>Bacteria</taxon>
        <taxon>Bacillati</taxon>
        <taxon>Bacillota</taxon>
        <taxon>Bacilli</taxon>
        <taxon>Bacillales</taxon>
        <taxon>Bacillaceae</taxon>
        <taxon>Lentibacillus</taxon>
    </lineage>
</organism>
<dbReference type="EC" id="4.4.1.13" evidence="2"/>
<dbReference type="CDD" id="cd00609">
    <property type="entry name" value="AAT_like"/>
    <property type="match status" value="1"/>
</dbReference>
<keyword evidence="4 7" id="KW-0456">Lyase</keyword>
<dbReference type="EMBL" id="JBHTNH010000014">
    <property type="protein sequence ID" value="MFD1361439.1"/>
    <property type="molecule type" value="Genomic_DNA"/>
</dbReference>
<dbReference type="InterPro" id="IPR027619">
    <property type="entry name" value="C-S_lyase_PatB-like"/>
</dbReference>
<dbReference type="Gene3D" id="3.40.640.10">
    <property type="entry name" value="Type I PLP-dependent aspartate aminotransferase-like (Major domain)"/>
    <property type="match status" value="1"/>
</dbReference>
<dbReference type="InterPro" id="IPR004839">
    <property type="entry name" value="Aminotransferase_I/II_large"/>
</dbReference>
<accession>A0ABW3ZT49</accession>
<comment type="cofactor">
    <cofactor evidence="1">
        <name>pyridoxal 5'-phosphate</name>
        <dbReference type="ChEBI" id="CHEBI:597326"/>
    </cofactor>
</comment>
<dbReference type="InterPro" id="IPR015424">
    <property type="entry name" value="PyrdxlP-dep_Trfase"/>
</dbReference>
<dbReference type="InterPro" id="IPR015421">
    <property type="entry name" value="PyrdxlP-dep_Trfase_major"/>
</dbReference>
<dbReference type="RefSeq" id="WP_382399011.1">
    <property type="nucleotide sequence ID" value="NZ_JBHTNH010000014.1"/>
</dbReference>
<evidence type="ECO:0000313" key="7">
    <source>
        <dbReference type="EMBL" id="MFD1361439.1"/>
    </source>
</evidence>
<protein>
    <recommendedName>
        <fullName evidence="2">cysteine-S-conjugate beta-lyase</fullName>
        <ecNumber evidence="2">4.4.1.13</ecNumber>
    </recommendedName>
</protein>
<evidence type="ECO:0000259" key="6">
    <source>
        <dbReference type="Pfam" id="PF00155"/>
    </source>
</evidence>
<dbReference type="InterPro" id="IPR015422">
    <property type="entry name" value="PyrdxlP-dep_Trfase_small"/>
</dbReference>
<feature type="domain" description="Aminotransferase class I/classII large" evidence="6">
    <location>
        <begin position="36"/>
        <end position="382"/>
    </location>
</feature>
<dbReference type="SUPFAM" id="SSF53383">
    <property type="entry name" value="PLP-dependent transferases"/>
    <property type="match status" value="1"/>
</dbReference>
<dbReference type="NCBIfam" id="TIGR04350">
    <property type="entry name" value="C_S_lyase_PatB"/>
    <property type="match status" value="1"/>
</dbReference>
<evidence type="ECO:0000313" key="8">
    <source>
        <dbReference type="Proteomes" id="UP001597178"/>
    </source>
</evidence>
<sequence>MGIFEEVHDRKNTRSVKWDMRKAVFQSDDVLPMWVADMDFQAPKAVNDALIERAKHGIYGYTTIDDDVTTPIINWISKRHHWDIRKEWLSFSPGVVTSLHMAVQAFTEPGDNILIQTPVYTPFYSVIESHDRKVIKNPLRHEDRYYQIDFNDFEAKLEQGVSAFILCSPHNPVGRVWTKEELEEMARLCLKHNVLILSDEIHADLIYPGERHIPIASLSDEIAEQTITCMAPSKTFNLAGLQASYLITTDKQKKEALDDQLKKQGLNMINTMGNTAMEAAYRYGEEWLDEFREIIQSHKAYVIEQFEKRTDALEVTRSEGTYLLWIDCSRLQLDSQTLKQFMNETAKVGLNAGVDYGEEGQLFMRMNVACPRETLEQGVSRIIEAVNSR</sequence>
<reference evidence="8" key="1">
    <citation type="journal article" date="2019" name="Int. J. Syst. Evol. Microbiol.">
        <title>The Global Catalogue of Microorganisms (GCM) 10K type strain sequencing project: providing services to taxonomists for standard genome sequencing and annotation.</title>
        <authorList>
            <consortium name="The Broad Institute Genomics Platform"/>
            <consortium name="The Broad Institute Genome Sequencing Center for Infectious Disease"/>
            <person name="Wu L."/>
            <person name="Ma J."/>
        </authorList>
    </citation>
    <scope>NUCLEOTIDE SEQUENCE [LARGE SCALE GENOMIC DNA]</scope>
    <source>
        <strain evidence="8">CCUG 54822</strain>
    </source>
</reference>